<dbReference type="Pfam" id="PF02378">
    <property type="entry name" value="PTS_EIIC"/>
    <property type="match status" value="1"/>
</dbReference>
<name>A0ABV9JHX7_9LACT</name>
<evidence type="ECO:0000256" key="4">
    <source>
        <dbReference type="ARBA" id="ARBA00022597"/>
    </source>
</evidence>
<evidence type="ECO:0000256" key="2">
    <source>
        <dbReference type="ARBA" id="ARBA00022448"/>
    </source>
</evidence>
<dbReference type="InterPro" id="IPR051088">
    <property type="entry name" value="PTS_Sugar-EIIC/EIIB"/>
</dbReference>
<evidence type="ECO:0000256" key="3">
    <source>
        <dbReference type="ARBA" id="ARBA00022475"/>
    </source>
</evidence>
<dbReference type="RefSeq" id="WP_213536735.1">
    <property type="nucleotide sequence ID" value="NZ_BOVQ01000009.1"/>
</dbReference>
<feature type="transmembrane region" description="Helical" evidence="8">
    <location>
        <begin position="267"/>
        <end position="290"/>
    </location>
</feature>
<evidence type="ECO:0000313" key="10">
    <source>
        <dbReference type="EMBL" id="MFC4653005.1"/>
    </source>
</evidence>
<dbReference type="EMBL" id="JBHSGD010000007">
    <property type="protein sequence ID" value="MFC4653005.1"/>
    <property type="molecule type" value="Genomic_DNA"/>
</dbReference>
<keyword evidence="7 8" id="KW-0472">Membrane</keyword>
<evidence type="ECO:0000256" key="5">
    <source>
        <dbReference type="ARBA" id="ARBA00022692"/>
    </source>
</evidence>
<keyword evidence="4 10" id="KW-0762">Sugar transport</keyword>
<feature type="transmembrane region" description="Helical" evidence="8">
    <location>
        <begin position="32"/>
        <end position="52"/>
    </location>
</feature>
<evidence type="ECO:0000256" key="6">
    <source>
        <dbReference type="ARBA" id="ARBA00022989"/>
    </source>
</evidence>
<reference evidence="11" key="1">
    <citation type="journal article" date="2019" name="Int. J. Syst. Evol. Microbiol.">
        <title>The Global Catalogue of Microorganisms (GCM) 10K type strain sequencing project: providing services to taxonomists for standard genome sequencing and annotation.</title>
        <authorList>
            <consortium name="The Broad Institute Genomics Platform"/>
            <consortium name="The Broad Institute Genome Sequencing Center for Infectious Disease"/>
            <person name="Wu L."/>
            <person name="Ma J."/>
        </authorList>
    </citation>
    <scope>NUCLEOTIDE SEQUENCE [LARGE SCALE GENOMIC DNA]</scope>
    <source>
        <strain evidence="11">CCUG 63287</strain>
    </source>
</reference>
<keyword evidence="11" id="KW-1185">Reference proteome</keyword>
<feature type="transmembrane region" description="Helical" evidence="8">
    <location>
        <begin position="355"/>
        <end position="375"/>
    </location>
</feature>
<accession>A0ABV9JHX7</accession>
<dbReference type="PROSITE" id="PS51105">
    <property type="entry name" value="PTS_EIIC_TYPE_3"/>
    <property type="match status" value="1"/>
</dbReference>
<dbReference type="PANTHER" id="PTHR33989">
    <property type="match status" value="1"/>
</dbReference>
<evidence type="ECO:0000256" key="1">
    <source>
        <dbReference type="ARBA" id="ARBA00004651"/>
    </source>
</evidence>
<keyword evidence="3" id="KW-1003">Cell membrane</keyword>
<dbReference type="InterPro" id="IPR004501">
    <property type="entry name" value="PTS_EIIC_3"/>
</dbReference>
<feature type="transmembrane region" description="Helical" evidence="8">
    <location>
        <begin position="463"/>
        <end position="485"/>
    </location>
</feature>
<evidence type="ECO:0000256" key="8">
    <source>
        <dbReference type="SAM" id="Phobius"/>
    </source>
</evidence>
<dbReference type="Proteomes" id="UP001595987">
    <property type="component" value="Unassembled WGS sequence"/>
</dbReference>
<evidence type="ECO:0000313" key="11">
    <source>
        <dbReference type="Proteomes" id="UP001595987"/>
    </source>
</evidence>
<evidence type="ECO:0000259" key="9">
    <source>
        <dbReference type="PROSITE" id="PS51105"/>
    </source>
</evidence>
<sequence>MNGITAWMEKYIVPVAAKIGSQKHLVALRDSMIGMLPATLAGALAAMISAIVTTFPSSIQQMVDGPTKFAALAPDKVWTLANVPIIGDLNNISGLVNQGTLTVIGVIFAFSWGYNLARAYGVNDLAGGIVSVATLFAGLPNQLGSIGTALGTGKAGTAAMTKINDGISAQLIATYKPFFAAGHLDADAYFTVIIMGAIAVILYAKLMLANITIKMPDTVPPAVAKAFLAIIPTIASLYVVSLIYYIFQKLTGHPIIYLIAKYIAAPFQVLSQNIVAVLIVTIFVSIFWFFGIHGPNVLSPALDGIWGPLGLSNQQLYFKEHISGIQHLISQGATSQAHAVNNEYVNLWVRGSWDAFAWFGGSGGTITLIIAILIFSKRKDYRTVVGIGLAPGIFEINEPIMFGLPIVLNPIFLIPFTVAPLISVIIAYVATILHLVNPVVVAVPWVTPPILNAFMATGFDWRAIVVVVINLVITFFIWTPFVIAANKLEEEEVD</sequence>
<feature type="transmembrane region" description="Helical" evidence="8">
    <location>
        <begin position="188"/>
        <end position="206"/>
    </location>
</feature>
<feature type="domain" description="PTS EIIC type-3" evidence="9">
    <location>
        <begin position="8"/>
        <end position="481"/>
    </location>
</feature>
<keyword evidence="5 8" id="KW-0812">Transmembrane</keyword>
<dbReference type="NCBIfam" id="TIGR00410">
    <property type="entry name" value="lacE"/>
    <property type="match status" value="1"/>
</dbReference>
<comment type="caution">
    <text evidence="10">The sequence shown here is derived from an EMBL/GenBank/DDBJ whole genome shotgun (WGS) entry which is preliminary data.</text>
</comment>
<gene>
    <name evidence="10" type="ORF">ACFO26_08800</name>
</gene>
<keyword evidence="2" id="KW-0813">Transport</keyword>
<evidence type="ECO:0000256" key="7">
    <source>
        <dbReference type="ARBA" id="ARBA00023136"/>
    </source>
</evidence>
<keyword evidence="6 8" id="KW-1133">Transmembrane helix</keyword>
<comment type="subcellular location">
    <subcellularLocation>
        <location evidence="1">Cell membrane</location>
        <topology evidence="1">Multi-pass membrane protein</topology>
    </subcellularLocation>
</comment>
<proteinExistence type="predicted"/>
<protein>
    <submittedName>
        <fullName evidence="10">PTS sugar transporter subunit IIC</fullName>
    </submittedName>
</protein>
<dbReference type="PANTHER" id="PTHR33989:SF4">
    <property type="entry name" value="PTS SYSTEM N,N'-DIACETYLCHITOBIOSE-SPECIFIC EIIC COMPONENT"/>
    <property type="match status" value="1"/>
</dbReference>
<dbReference type="InterPro" id="IPR003352">
    <property type="entry name" value="PTS_EIIC"/>
</dbReference>
<organism evidence="10 11">
    <name type="scientific">Lactococcus nasutitermitis</name>
    <dbReference type="NCBI Taxonomy" id="1652957"/>
    <lineage>
        <taxon>Bacteria</taxon>
        <taxon>Bacillati</taxon>
        <taxon>Bacillota</taxon>
        <taxon>Bacilli</taxon>
        <taxon>Lactobacillales</taxon>
        <taxon>Streptococcaceae</taxon>
        <taxon>Lactococcus</taxon>
    </lineage>
</organism>
<feature type="transmembrane region" description="Helical" evidence="8">
    <location>
        <begin position="226"/>
        <end position="247"/>
    </location>
</feature>